<sequence>MHMNSISNYIRTHYREDKSIKSLWNIITGARTQQTYFDAAMQHLLPVYEIAPDYPFEAFTNMVSHKDKQQCMLFPYFYLASEMSFETLRLLIQSSSEMSYGINRFVPVSNNLIIQSQVKEVIRQVKSADINLLQQDLSKLVTLVQHKFKHNYFAYKITGHDVQPKNDEQLARLLNTETSHLKFMLLAEKNYILHLLRNESFHFLNLLYYKVPLHRNTARTHQLINSYSIDETARLLRLREHTIQDHIIEMMIKDYPVDISRFISEDELQSIVHLYNQMTYGKLKAFYEHSAVKDYFKLKIGIVYASLMERNAHVDGTFIK</sequence>
<reference evidence="2 3" key="1">
    <citation type="submission" date="2019-01" db="EMBL/GenBank/DDBJ databases">
        <title>Draft genome sequences of Macrococcus caseolyticus, Macrococcus canis, Macrococcus bohemicus and Macrococcus goetzii.</title>
        <authorList>
            <person name="Mazhar S."/>
            <person name="Altermann E."/>
            <person name="Hill C."/>
            <person name="Mcauliffe O."/>
        </authorList>
    </citation>
    <scope>NUCLEOTIDE SEQUENCE [LARGE SCALE GENOMIC DNA]</scope>
    <source>
        <strain evidence="2 3">DPC7162</strain>
    </source>
</reference>
<accession>A0A4R6C739</accession>
<dbReference type="EMBL" id="SDQG01000001">
    <property type="protein sequence ID" value="TDM18326.1"/>
    <property type="molecule type" value="Genomic_DNA"/>
</dbReference>
<comment type="caution">
    <text evidence="2">The sequence shown here is derived from an EMBL/GenBank/DDBJ whole genome shotgun (WGS) entry which is preliminary data.</text>
</comment>
<gene>
    <name evidence="2" type="ORF">ETI04_02210</name>
</gene>
<feature type="domain" description="Helicase Helix-turn-helix" evidence="1">
    <location>
        <begin position="225"/>
        <end position="300"/>
    </location>
</feature>
<dbReference type="Proteomes" id="UP000294865">
    <property type="component" value="Unassembled WGS sequence"/>
</dbReference>
<name>A0A4R6C739_9STAP</name>
<protein>
    <recommendedName>
        <fullName evidence="1">Helicase Helix-turn-helix domain-containing protein</fullName>
    </recommendedName>
</protein>
<proteinExistence type="predicted"/>
<evidence type="ECO:0000313" key="2">
    <source>
        <dbReference type="EMBL" id="TDM18326.1"/>
    </source>
</evidence>
<evidence type="ECO:0000313" key="3">
    <source>
        <dbReference type="Proteomes" id="UP000294865"/>
    </source>
</evidence>
<dbReference type="AlphaFoldDB" id="A0A4R6C739"/>
<evidence type="ECO:0000259" key="1">
    <source>
        <dbReference type="Pfam" id="PF14493"/>
    </source>
</evidence>
<dbReference type="Pfam" id="PF14493">
    <property type="entry name" value="HTH_40"/>
    <property type="match status" value="1"/>
</dbReference>
<organism evidence="2 3">
    <name type="scientific">Macrococcoides canis</name>
    <dbReference type="NCBI Taxonomy" id="1855823"/>
    <lineage>
        <taxon>Bacteria</taxon>
        <taxon>Bacillati</taxon>
        <taxon>Bacillota</taxon>
        <taxon>Bacilli</taxon>
        <taxon>Bacillales</taxon>
        <taxon>Staphylococcaceae</taxon>
        <taxon>Macrococcoides</taxon>
    </lineage>
</organism>
<dbReference type="InterPro" id="IPR029491">
    <property type="entry name" value="Helicase_HTH"/>
</dbReference>